<evidence type="ECO:0000313" key="2">
    <source>
        <dbReference type="Proteomes" id="UP001519460"/>
    </source>
</evidence>
<keyword evidence="2" id="KW-1185">Reference proteome</keyword>
<dbReference type="Proteomes" id="UP001519460">
    <property type="component" value="Unassembled WGS sequence"/>
</dbReference>
<sequence length="140" mass="15671">PFHPKSPPPPPLFHPTTRLSVVVCQLYEEEGEESNLSPSLVVCCSTLLPQVVSSHLASSHETWREVLDISKPGMDLYLLNVLHQLLIPHRVSRAERDSRLGTLNAYKSTKPLKTIDIAAQREIHKLRKGHCGRSVKIPVT</sequence>
<feature type="non-terminal residue" evidence="1">
    <location>
        <position position="1"/>
    </location>
</feature>
<accession>A0ABD0JA98</accession>
<reference evidence="1 2" key="1">
    <citation type="journal article" date="2023" name="Sci. Data">
        <title>Genome assembly of the Korean intertidal mud-creeper Batillaria attramentaria.</title>
        <authorList>
            <person name="Patra A.K."/>
            <person name="Ho P.T."/>
            <person name="Jun S."/>
            <person name="Lee S.J."/>
            <person name="Kim Y."/>
            <person name="Won Y.J."/>
        </authorList>
    </citation>
    <scope>NUCLEOTIDE SEQUENCE [LARGE SCALE GENOMIC DNA]</scope>
    <source>
        <strain evidence="1">Wonlab-2016</strain>
    </source>
</reference>
<name>A0ABD0JA98_9CAEN</name>
<organism evidence="1 2">
    <name type="scientific">Batillaria attramentaria</name>
    <dbReference type="NCBI Taxonomy" id="370345"/>
    <lineage>
        <taxon>Eukaryota</taxon>
        <taxon>Metazoa</taxon>
        <taxon>Spiralia</taxon>
        <taxon>Lophotrochozoa</taxon>
        <taxon>Mollusca</taxon>
        <taxon>Gastropoda</taxon>
        <taxon>Caenogastropoda</taxon>
        <taxon>Sorbeoconcha</taxon>
        <taxon>Cerithioidea</taxon>
        <taxon>Batillariidae</taxon>
        <taxon>Batillaria</taxon>
    </lineage>
</organism>
<gene>
    <name evidence="1" type="ORF">BaRGS_00036984</name>
</gene>
<dbReference type="EMBL" id="JACVVK020000539">
    <property type="protein sequence ID" value="KAK7467796.1"/>
    <property type="molecule type" value="Genomic_DNA"/>
</dbReference>
<proteinExistence type="predicted"/>
<dbReference type="AlphaFoldDB" id="A0ABD0JA98"/>
<evidence type="ECO:0000313" key="1">
    <source>
        <dbReference type="EMBL" id="KAK7467796.1"/>
    </source>
</evidence>
<protein>
    <submittedName>
        <fullName evidence="1">Uncharacterized protein</fullName>
    </submittedName>
</protein>
<comment type="caution">
    <text evidence="1">The sequence shown here is derived from an EMBL/GenBank/DDBJ whole genome shotgun (WGS) entry which is preliminary data.</text>
</comment>